<protein>
    <submittedName>
        <fullName evidence="2">Uncharacterized protein</fullName>
    </submittedName>
</protein>
<dbReference type="Pfam" id="PF12796">
    <property type="entry name" value="Ank_2"/>
    <property type="match status" value="1"/>
</dbReference>
<keyword evidence="1" id="KW-0040">ANK repeat</keyword>
<feature type="repeat" description="ANK" evidence="1">
    <location>
        <begin position="22"/>
        <end position="54"/>
    </location>
</feature>
<dbReference type="Gene3D" id="1.25.40.20">
    <property type="entry name" value="Ankyrin repeat-containing domain"/>
    <property type="match status" value="1"/>
</dbReference>
<evidence type="ECO:0000313" key="3">
    <source>
        <dbReference type="Proteomes" id="UP000800092"/>
    </source>
</evidence>
<dbReference type="EMBL" id="ML991946">
    <property type="protein sequence ID" value="KAF2228436.1"/>
    <property type="molecule type" value="Genomic_DNA"/>
</dbReference>
<evidence type="ECO:0000313" key="2">
    <source>
        <dbReference type="EMBL" id="KAF2228436.1"/>
    </source>
</evidence>
<sequence length="64" mass="6723">GHDQIIQLLLQHNTNVNAQAGLYNNALQAASKGGYNQVIQLLLQHSADINATGGHYGNALQAAS</sequence>
<dbReference type="AlphaFoldDB" id="A0A6A6GRP6"/>
<proteinExistence type="predicted"/>
<keyword evidence="3" id="KW-1185">Reference proteome</keyword>
<organism evidence="2 3">
    <name type="scientific">Viridothelium virens</name>
    <name type="common">Speckled blister lichen</name>
    <name type="synonym">Trypethelium virens</name>
    <dbReference type="NCBI Taxonomy" id="1048519"/>
    <lineage>
        <taxon>Eukaryota</taxon>
        <taxon>Fungi</taxon>
        <taxon>Dikarya</taxon>
        <taxon>Ascomycota</taxon>
        <taxon>Pezizomycotina</taxon>
        <taxon>Dothideomycetes</taxon>
        <taxon>Dothideomycetes incertae sedis</taxon>
        <taxon>Trypetheliales</taxon>
        <taxon>Trypetheliaceae</taxon>
        <taxon>Viridothelium</taxon>
    </lineage>
</organism>
<dbReference type="InterPro" id="IPR002110">
    <property type="entry name" value="Ankyrin_rpt"/>
</dbReference>
<feature type="non-terminal residue" evidence="2">
    <location>
        <position position="1"/>
    </location>
</feature>
<name>A0A6A6GRP6_VIRVR</name>
<dbReference type="OrthoDB" id="4772757at2759"/>
<dbReference type="InterPro" id="IPR036770">
    <property type="entry name" value="Ankyrin_rpt-contain_sf"/>
</dbReference>
<evidence type="ECO:0000256" key="1">
    <source>
        <dbReference type="PROSITE-ProRule" id="PRU00023"/>
    </source>
</evidence>
<dbReference type="Proteomes" id="UP000800092">
    <property type="component" value="Unassembled WGS sequence"/>
</dbReference>
<gene>
    <name evidence="2" type="ORF">EV356DRAFT_457835</name>
</gene>
<dbReference type="PROSITE" id="PS50088">
    <property type="entry name" value="ANK_REPEAT"/>
    <property type="match status" value="1"/>
</dbReference>
<accession>A0A6A6GRP6</accession>
<reference evidence="2" key="1">
    <citation type="journal article" date="2020" name="Stud. Mycol.">
        <title>101 Dothideomycetes genomes: a test case for predicting lifestyles and emergence of pathogens.</title>
        <authorList>
            <person name="Haridas S."/>
            <person name="Albert R."/>
            <person name="Binder M."/>
            <person name="Bloem J."/>
            <person name="Labutti K."/>
            <person name="Salamov A."/>
            <person name="Andreopoulos B."/>
            <person name="Baker S."/>
            <person name="Barry K."/>
            <person name="Bills G."/>
            <person name="Bluhm B."/>
            <person name="Cannon C."/>
            <person name="Castanera R."/>
            <person name="Culley D."/>
            <person name="Daum C."/>
            <person name="Ezra D."/>
            <person name="Gonzalez J."/>
            <person name="Henrissat B."/>
            <person name="Kuo A."/>
            <person name="Liang C."/>
            <person name="Lipzen A."/>
            <person name="Lutzoni F."/>
            <person name="Magnuson J."/>
            <person name="Mondo S."/>
            <person name="Nolan M."/>
            <person name="Ohm R."/>
            <person name="Pangilinan J."/>
            <person name="Park H.-J."/>
            <person name="Ramirez L."/>
            <person name="Alfaro M."/>
            <person name="Sun H."/>
            <person name="Tritt A."/>
            <person name="Yoshinaga Y."/>
            <person name="Zwiers L.-H."/>
            <person name="Turgeon B."/>
            <person name="Goodwin S."/>
            <person name="Spatafora J."/>
            <person name="Crous P."/>
            <person name="Grigoriev I."/>
        </authorList>
    </citation>
    <scope>NUCLEOTIDE SEQUENCE</scope>
    <source>
        <strain evidence="2">Tuck. ex Michener</strain>
    </source>
</reference>
<dbReference type="SUPFAM" id="SSF48403">
    <property type="entry name" value="Ankyrin repeat"/>
    <property type="match status" value="1"/>
</dbReference>